<sequence>MNLSVTPTTHHPAALRPVRKPHTPLSAIAPSAGRAADIPGRRPVKPITFDSAL</sequence>
<reference evidence="2" key="1">
    <citation type="submission" date="2024-07" db="EMBL/GenBank/DDBJ databases">
        <authorList>
            <person name="Yu S.T."/>
        </authorList>
    </citation>
    <scope>NUCLEOTIDE SEQUENCE</scope>
    <source>
        <strain evidence="2">R35</strain>
    </source>
</reference>
<evidence type="ECO:0008006" key="3">
    <source>
        <dbReference type="Google" id="ProtNLM"/>
    </source>
</evidence>
<accession>A0AB39S4B8</accession>
<dbReference type="EMBL" id="CP163440">
    <property type="protein sequence ID" value="XDQ62259.1"/>
    <property type="molecule type" value="Genomic_DNA"/>
</dbReference>
<dbReference type="RefSeq" id="WP_327428485.1">
    <property type="nucleotide sequence ID" value="NZ_CP163440.1"/>
</dbReference>
<evidence type="ECO:0000256" key="1">
    <source>
        <dbReference type="SAM" id="MobiDB-lite"/>
    </source>
</evidence>
<proteinExistence type="predicted"/>
<organism evidence="2">
    <name type="scientific">Streptomyces sp. R35</name>
    <dbReference type="NCBI Taxonomy" id="3238630"/>
    <lineage>
        <taxon>Bacteria</taxon>
        <taxon>Bacillati</taxon>
        <taxon>Actinomycetota</taxon>
        <taxon>Actinomycetes</taxon>
        <taxon>Kitasatosporales</taxon>
        <taxon>Streptomycetaceae</taxon>
        <taxon>Streptomyces</taxon>
    </lineage>
</organism>
<gene>
    <name evidence="2" type="ORF">AB5J50_16345</name>
</gene>
<dbReference type="AlphaFoldDB" id="A0AB39S4B8"/>
<name>A0AB39S4B8_9ACTN</name>
<feature type="region of interest" description="Disordered" evidence="1">
    <location>
        <begin position="1"/>
        <end position="53"/>
    </location>
</feature>
<evidence type="ECO:0000313" key="2">
    <source>
        <dbReference type="EMBL" id="XDQ62259.1"/>
    </source>
</evidence>
<protein>
    <recommendedName>
        <fullName evidence="3">FXSXX-COOH protein</fullName>
    </recommendedName>
</protein>